<dbReference type="SMART" id="SM00343">
    <property type="entry name" value="ZnF_C2HC"/>
    <property type="match status" value="1"/>
</dbReference>
<gene>
    <name evidence="9" type="ORF">Prudu_014559</name>
</gene>
<dbReference type="Pfam" id="PF00098">
    <property type="entry name" value="zf-CCHC"/>
    <property type="match status" value="1"/>
</dbReference>
<keyword evidence="3" id="KW-0064">Aspartyl protease</keyword>
<keyword evidence="5" id="KW-0863">Zinc-finger</keyword>
<feature type="domain" description="CCHC-type" evidence="7">
    <location>
        <begin position="262"/>
        <end position="276"/>
    </location>
</feature>
<dbReference type="InterPro" id="IPR036875">
    <property type="entry name" value="Znf_CCHC_sf"/>
</dbReference>
<dbReference type="InterPro" id="IPR043502">
    <property type="entry name" value="DNA/RNA_pol_sf"/>
</dbReference>
<dbReference type="PANTHER" id="PTHR42648">
    <property type="entry name" value="TRANSPOSASE, PUTATIVE-RELATED"/>
    <property type="match status" value="1"/>
</dbReference>
<dbReference type="CDD" id="cd09272">
    <property type="entry name" value="RNase_HI_RT_Ty1"/>
    <property type="match status" value="1"/>
</dbReference>
<dbReference type="Pfam" id="PF00665">
    <property type="entry name" value="rve"/>
    <property type="match status" value="1"/>
</dbReference>
<dbReference type="InterPro" id="IPR001878">
    <property type="entry name" value="Znf_CCHC"/>
</dbReference>
<evidence type="ECO:0000256" key="2">
    <source>
        <dbReference type="ARBA" id="ARBA00022723"/>
    </source>
</evidence>
<name>A0A4Y1RH81_PRUDU</name>
<dbReference type="GO" id="GO:0004190">
    <property type="term" value="F:aspartic-type endopeptidase activity"/>
    <property type="evidence" value="ECO:0007669"/>
    <property type="project" value="UniProtKB-KW"/>
</dbReference>
<keyword evidence="4" id="KW-0378">Hydrolase</keyword>
<feature type="region of interest" description="Disordered" evidence="6">
    <location>
        <begin position="85"/>
        <end position="105"/>
    </location>
</feature>
<dbReference type="Pfam" id="PF22936">
    <property type="entry name" value="Pol_BBD"/>
    <property type="match status" value="1"/>
</dbReference>
<dbReference type="Pfam" id="PF07727">
    <property type="entry name" value="RVT_2"/>
    <property type="match status" value="1"/>
</dbReference>
<dbReference type="PROSITE" id="PS50994">
    <property type="entry name" value="INTEGRASE"/>
    <property type="match status" value="1"/>
</dbReference>
<keyword evidence="2" id="KW-0479">Metal-binding</keyword>
<dbReference type="PROSITE" id="PS50158">
    <property type="entry name" value="ZF_CCHC"/>
    <property type="match status" value="1"/>
</dbReference>
<keyword evidence="1" id="KW-0645">Protease</keyword>
<dbReference type="SUPFAM" id="SSF56672">
    <property type="entry name" value="DNA/RNA polymerases"/>
    <property type="match status" value="1"/>
</dbReference>
<dbReference type="InterPro" id="IPR039537">
    <property type="entry name" value="Retrotran_Ty1/copia-like"/>
</dbReference>
<evidence type="ECO:0000256" key="3">
    <source>
        <dbReference type="ARBA" id="ARBA00022750"/>
    </source>
</evidence>
<evidence type="ECO:0000256" key="4">
    <source>
        <dbReference type="ARBA" id="ARBA00022801"/>
    </source>
</evidence>
<evidence type="ECO:0000313" key="9">
    <source>
        <dbReference type="EMBL" id="BBH03632.1"/>
    </source>
</evidence>
<dbReference type="GO" id="GO:0015074">
    <property type="term" value="P:DNA integration"/>
    <property type="evidence" value="ECO:0007669"/>
    <property type="project" value="InterPro"/>
</dbReference>
<keyword evidence="5" id="KW-0862">Zinc</keyword>
<evidence type="ECO:0000259" key="7">
    <source>
        <dbReference type="PROSITE" id="PS50158"/>
    </source>
</evidence>
<dbReference type="AlphaFoldDB" id="A0A4Y1RH81"/>
<feature type="compositionally biased region" description="Basic and acidic residues" evidence="6">
    <location>
        <begin position="85"/>
        <end position="101"/>
    </location>
</feature>
<accession>A0A4Y1RH81</accession>
<sequence>MERPPQPFPVAFHGIFQQAIAIEVAAELEFCRSESNMAGSSGGELRAPIFNGENYDFWSIRMKTIFKSHGLWDFVIKELDGMDLKKSDESDDQKKETEESSGKGMFQKRYSHESLMKRHQKVPGVFCSKNSMEISSYGEELPRERIVQKLLISLPSTYDSICSVIEHSRDLNEIEVQEVVASLKSFELRLDRHSENRTEKAFASLSVDAKQTKTGEQNSKQNKNWKSKGKKWDNKASEGTKTPCKHCGKLHFGECRFKGKPKCYNCDKLGHIAKDCYSKKTPQQVNYATQVEAAPTMFYASNVSGAGVTRDEEIWYLDSGCSNHMTGKEDLLVDIDRKVTAKVEMGTGQLVEIRHLNMSSLKLLKEQDMVVGLPEIKEDRQSREAFPREAISRASTPLELIHSDICGPMQTVTKAGNRFFLTFIDDCTRMCWVYFLRHKSEALCVFKKFKATVELQSGYKLKKLRSDRGGEYTSVEFERFCDNAGIERQLTTPYTPQQNGVAERKNRTIVEMAKCLLLEKKIPLDFWAEAVNISVYILNRCPTKALSKKTPFEAYGGRKPGIKHLKVFGSLCYAHVPKQQRQKLDLASKSENECWDWNTKKETSVNIQLTEIREEEQGAEGSSYEFEEQLEVNEMPSLNTETSDQEREAVSQDVDHTPLKYKSIAEIYEKCNMCIIEPESFEEAAKDDSWKKAMEAEITMIEKNNTWELVNRPFDKPIIGVKWIYKTKLNLDGSVQKNKARLVAKGYSQKPGIDFNETFAPVARLDTVRTLVAVAAQRNWNLFQLDVKSAFLNGVLNEEVYVDQPSGFVMQGSEDKKKYAKTLLDKFGLKDCKSVATPLAVNEKLSKVDGSELANETLYRQMVGSLLYLTATRPDIMFAASLLARFMHNPTKKHMGTAKRVLRYVQGTINYGIAYDKGKGAVLIGYCDSDWSGSEDDMRSTSGYAFKLGSGAFSWASIKQSSVALSTAEAEYMSAAEATAQAMWLRFVLSDFGEEQVEPTQLLCDNTSAIAISKNPVHHHKTRHINRRFHFIRDALQNGEIDLLYCKTEEQLADIFTKPLARDRFEYLRKALGVISAQHLEGSVVRKAALDHSPSVQQRINLITSLDMECMKTPGRKELCKVDTLIIVQSFVIGKLHGTKLYRNQGVLCGI</sequence>
<dbReference type="InterPro" id="IPR012337">
    <property type="entry name" value="RNaseH-like_sf"/>
</dbReference>
<feature type="domain" description="Integrase catalytic" evidence="8">
    <location>
        <begin position="393"/>
        <end position="559"/>
    </location>
</feature>
<dbReference type="GO" id="GO:0003676">
    <property type="term" value="F:nucleic acid binding"/>
    <property type="evidence" value="ECO:0007669"/>
    <property type="project" value="InterPro"/>
</dbReference>
<evidence type="ECO:0000256" key="5">
    <source>
        <dbReference type="PROSITE-ProRule" id="PRU00047"/>
    </source>
</evidence>
<organism evidence="9">
    <name type="scientific">Prunus dulcis</name>
    <name type="common">Almond</name>
    <name type="synonym">Amygdalus dulcis</name>
    <dbReference type="NCBI Taxonomy" id="3755"/>
    <lineage>
        <taxon>Eukaryota</taxon>
        <taxon>Viridiplantae</taxon>
        <taxon>Streptophyta</taxon>
        <taxon>Embryophyta</taxon>
        <taxon>Tracheophyta</taxon>
        <taxon>Spermatophyta</taxon>
        <taxon>Magnoliopsida</taxon>
        <taxon>eudicotyledons</taxon>
        <taxon>Gunneridae</taxon>
        <taxon>Pentapetalae</taxon>
        <taxon>rosids</taxon>
        <taxon>fabids</taxon>
        <taxon>Rosales</taxon>
        <taxon>Rosaceae</taxon>
        <taxon>Amygdaloideae</taxon>
        <taxon>Amygdaleae</taxon>
        <taxon>Prunus</taxon>
    </lineage>
</organism>
<dbReference type="GO" id="GO:0008270">
    <property type="term" value="F:zinc ion binding"/>
    <property type="evidence" value="ECO:0007669"/>
    <property type="project" value="UniProtKB-KW"/>
</dbReference>
<feature type="region of interest" description="Disordered" evidence="6">
    <location>
        <begin position="208"/>
        <end position="239"/>
    </location>
</feature>
<dbReference type="SUPFAM" id="SSF57756">
    <property type="entry name" value="Retrovirus zinc finger-like domains"/>
    <property type="match status" value="1"/>
</dbReference>
<evidence type="ECO:0000256" key="1">
    <source>
        <dbReference type="ARBA" id="ARBA00022670"/>
    </source>
</evidence>
<dbReference type="GO" id="GO:0006508">
    <property type="term" value="P:proteolysis"/>
    <property type="evidence" value="ECO:0007669"/>
    <property type="project" value="UniProtKB-KW"/>
</dbReference>
<dbReference type="SUPFAM" id="SSF53098">
    <property type="entry name" value="Ribonuclease H-like"/>
    <property type="match status" value="1"/>
</dbReference>
<dbReference type="EMBL" id="AP019301">
    <property type="protein sequence ID" value="BBH03632.1"/>
    <property type="molecule type" value="Genomic_DNA"/>
</dbReference>
<evidence type="ECO:0000259" key="8">
    <source>
        <dbReference type="PROSITE" id="PS50994"/>
    </source>
</evidence>
<proteinExistence type="predicted"/>
<dbReference type="InterPro" id="IPR036397">
    <property type="entry name" value="RNaseH_sf"/>
</dbReference>
<dbReference type="InterPro" id="IPR001584">
    <property type="entry name" value="Integrase_cat-core"/>
</dbReference>
<dbReference type="InterPro" id="IPR054722">
    <property type="entry name" value="PolX-like_BBD"/>
</dbReference>
<dbReference type="Gene3D" id="4.10.60.10">
    <property type="entry name" value="Zinc finger, CCHC-type"/>
    <property type="match status" value="1"/>
</dbReference>
<dbReference type="InterPro" id="IPR013103">
    <property type="entry name" value="RVT_2"/>
</dbReference>
<dbReference type="Pfam" id="PF14223">
    <property type="entry name" value="Retrotran_gag_2"/>
    <property type="match status" value="1"/>
</dbReference>
<dbReference type="Gene3D" id="3.30.420.10">
    <property type="entry name" value="Ribonuclease H-like superfamily/Ribonuclease H"/>
    <property type="match status" value="1"/>
</dbReference>
<protein>
    <submittedName>
        <fullName evidence="9">Transposable element protein</fullName>
    </submittedName>
</protein>
<evidence type="ECO:0000256" key="6">
    <source>
        <dbReference type="SAM" id="MobiDB-lite"/>
    </source>
</evidence>
<dbReference type="PANTHER" id="PTHR42648:SF18">
    <property type="entry name" value="RETROTRANSPOSON, UNCLASSIFIED-LIKE PROTEIN"/>
    <property type="match status" value="1"/>
</dbReference>
<reference evidence="9" key="1">
    <citation type="journal article" date="2019" name="Science">
        <title>Mutation of a bHLH transcription factor allowed almond domestication.</title>
        <authorList>
            <person name="Sanchez-Perez R."/>
            <person name="Pavan S."/>
            <person name="Mazzeo R."/>
            <person name="Moldovan C."/>
            <person name="Aiese Cigliano R."/>
            <person name="Del Cueto J."/>
            <person name="Ricciardi F."/>
            <person name="Lotti C."/>
            <person name="Ricciardi L."/>
            <person name="Dicenta F."/>
            <person name="Lopez-Marques R.L."/>
            <person name="Lindberg Moller B."/>
        </authorList>
    </citation>
    <scope>NUCLEOTIDE SEQUENCE</scope>
</reference>